<evidence type="ECO:0000313" key="3">
    <source>
        <dbReference type="Proteomes" id="UP000237350"/>
    </source>
</evidence>
<dbReference type="Proteomes" id="UP000237350">
    <property type="component" value="Unassembled WGS sequence"/>
</dbReference>
<comment type="caution">
    <text evidence="2">The sequence shown here is derived from an EMBL/GenBank/DDBJ whole genome shotgun (WGS) entry which is preliminary data.</text>
</comment>
<evidence type="ECO:0000256" key="1">
    <source>
        <dbReference type="ARBA" id="ARBA00023002"/>
    </source>
</evidence>
<dbReference type="GO" id="GO:0016491">
    <property type="term" value="F:oxidoreductase activity"/>
    <property type="evidence" value="ECO:0007669"/>
    <property type="project" value="UniProtKB-KW"/>
</dbReference>
<dbReference type="PROSITE" id="PS00061">
    <property type="entry name" value="ADH_SHORT"/>
    <property type="match status" value="1"/>
</dbReference>
<name>A0A2S4JVP7_9SPIO</name>
<dbReference type="SUPFAM" id="SSF51735">
    <property type="entry name" value="NAD(P)-binding Rossmann-fold domains"/>
    <property type="match status" value="1"/>
</dbReference>
<dbReference type="Gene3D" id="3.40.50.720">
    <property type="entry name" value="NAD(P)-binding Rossmann-like Domain"/>
    <property type="match status" value="1"/>
</dbReference>
<organism evidence="2 3">
    <name type="scientific">Alkalispirochaeta sphaeroplastigenens</name>
    <dbReference type="NCBI Taxonomy" id="1187066"/>
    <lineage>
        <taxon>Bacteria</taxon>
        <taxon>Pseudomonadati</taxon>
        <taxon>Spirochaetota</taxon>
        <taxon>Spirochaetia</taxon>
        <taxon>Spirochaetales</taxon>
        <taxon>Spirochaetaceae</taxon>
        <taxon>Alkalispirochaeta</taxon>
    </lineage>
</organism>
<dbReference type="InterPro" id="IPR002347">
    <property type="entry name" value="SDR_fam"/>
</dbReference>
<dbReference type="PRINTS" id="PR00081">
    <property type="entry name" value="GDHRDH"/>
</dbReference>
<reference evidence="3" key="1">
    <citation type="submission" date="2015-12" db="EMBL/GenBank/DDBJ databases">
        <authorList>
            <person name="Lodha T.D."/>
            <person name="Chintalapati S."/>
            <person name="Chintalapati V.R."/>
            <person name="Sravanthi T."/>
        </authorList>
    </citation>
    <scope>NUCLEOTIDE SEQUENCE [LARGE SCALE GENOMIC DNA]</scope>
    <source>
        <strain evidence="3">JC133</strain>
    </source>
</reference>
<dbReference type="OrthoDB" id="9804104at2"/>
<sequence length="194" mass="20682">MAVADLLFATAILVAFSIIDQLDRVAKEINAAVGRATGLKTDVTKDADVEALMDKTVEFGGSINFVVPSAGIIRDGQMINTDKETGKVKKVMSTDAFRLVMEVNLIGSFIVLREVAKRMVDNGWICVLCTISSVNKCGQASQLNYSSTKVSVALWPKSLAGEFHMKKIKDIRAGGIAPGYVGTTGGSWYGPGCS</sequence>
<keyword evidence="1" id="KW-0560">Oxidoreductase</keyword>
<dbReference type="PANTHER" id="PTHR43658">
    <property type="entry name" value="SHORT-CHAIN DEHYDROGENASE/REDUCTASE"/>
    <property type="match status" value="1"/>
</dbReference>
<dbReference type="InterPro" id="IPR036291">
    <property type="entry name" value="NAD(P)-bd_dom_sf"/>
</dbReference>
<dbReference type="Pfam" id="PF00106">
    <property type="entry name" value="adh_short"/>
    <property type="match status" value="1"/>
</dbReference>
<proteinExistence type="predicted"/>
<accession>A0A2S4JVP7</accession>
<dbReference type="InterPro" id="IPR020904">
    <property type="entry name" value="Sc_DH/Rdtase_CS"/>
</dbReference>
<dbReference type="PANTHER" id="PTHR43658:SF8">
    <property type="entry name" value="17-BETA-HYDROXYSTEROID DEHYDROGENASE 14-RELATED"/>
    <property type="match status" value="1"/>
</dbReference>
<dbReference type="EMBL" id="LPWH01000053">
    <property type="protein sequence ID" value="POR03563.1"/>
    <property type="molecule type" value="Genomic_DNA"/>
</dbReference>
<dbReference type="AlphaFoldDB" id="A0A2S4JVP7"/>
<evidence type="ECO:0000313" key="2">
    <source>
        <dbReference type="EMBL" id="POR03563.1"/>
    </source>
</evidence>
<dbReference type="RefSeq" id="WP_103679815.1">
    <property type="nucleotide sequence ID" value="NZ_LPWH01000053.1"/>
</dbReference>
<keyword evidence="3" id="KW-1185">Reference proteome</keyword>
<gene>
    <name evidence="2" type="ORF">AU468_05225</name>
</gene>
<protein>
    <submittedName>
        <fullName evidence="2">Uncharacterized protein</fullName>
    </submittedName>
</protein>